<evidence type="ECO:0000313" key="2">
    <source>
        <dbReference type="EMBL" id="KAL0127300.1"/>
    </source>
</evidence>
<feature type="compositionally biased region" description="Basic and acidic residues" evidence="1">
    <location>
        <begin position="170"/>
        <end position="184"/>
    </location>
</feature>
<feature type="region of interest" description="Disordered" evidence="1">
    <location>
        <begin position="170"/>
        <end position="219"/>
    </location>
</feature>
<evidence type="ECO:0000313" key="3">
    <source>
        <dbReference type="Proteomes" id="UP001430953"/>
    </source>
</evidence>
<keyword evidence="3" id="KW-1185">Reference proteome</keyword>
<dbReference type="AlphaFoldDB" id="A0AAW2GID3"/>
<comment type="caution">
    <text evidence="2">The sequence shown here is derived from an EMBL/GenBank/DDBJ whole genome shotgun (WGS) entry which is preliminary data.</text>
</comment>
<name>A0AAW2GID3_9HYME</name>
<organism evidence="2 3">
    <name type="scientific">Cardiocondyla obscurior</name>
    <dbReference type="NCBI Taxonomy" id="286306"/>
    <lineage>
        <taxon>Eukaryota</taxon>
        <taxon>Metazoa</taxon>
        <taxon>Ecdysozoa</taxon>
        <taxon>Arthropoda</taxon>
        <taxon>Hexapoda</taxon>
        <taxon>Insecta</taxon>
        <taxon>Pterygota</taxon>
        <taxon>Neoptera</taxon>
        <taxon>Endopterygota</taxon>
        <taxon>Hymenoptera</taxon>
        <taxon>Apocrita</taxon>
        <taxon>Aculeata</taxon>
        <taxon>Formicoidea</taxon>
        <taxon>Formicidae</taxon>
        <taxon>Myrmicinae</taxon>
        <taxon>Cardiocondyla</taxon>
    </lineage>
</organism>
<evidence type="ECO:0000256" key="1">
    <source>
        <dbReference type="SAM" id="MobiDB-lite"/>
    </source>
</evidence>
<dbReference type="EMBL" id="JADYXP020000004">
    <property type="protein sequence ID" value="KAL0127300.1"/>
    <property type="molecule type" value="Genomic_DNA"/>
</dbReference>
<dbReference type="Proteomes" id="UP001430953">
    <property type="component" value="Unassembled WGS sequence"/>
</dbReference>
<gene>
    <name evidence="2" type="ORF">PUN28_005526</name>
</gene>
<proteinExistence type="predicted"/>
<sequence length="229" mass="26245">MNNYRDDDKTWGSLSRTETYGTATISRGSEREITVYDYYSYRVYTHETETFALFFFFFVDHGVVMKVRHVPRRKIVMQRGGSVHLTSVCITGNALKLRGKKKKKKREKSTVILRLSVRPSFLPSLPPSFCGSIPDYPNSGTMDADDVHVGRSARCAGDVTYSFPKHFSETRYEAPDDSRNDKSTENYSPFPNEQRRHLFARESASPTKNKKTERSLSSSQIVVYVLPDK</sequence>
<reference evidence="2 3" key="1">
    <citation type="submission" date="2023-03" db="EMBL/GenBank/DDBJ databases">
        <title>High recombination rates correlate with genetic variation in Cardiocondyla obscurior ants.</title>
        <authorList>
            <person name="Errbii M."/>
        </authorList>
    </citation>
    <scope>NUCLEOTIDE SEQUENCE [LARGE SCALE GENOMIC DNA]</scope>
    <source>
        <strain evidence="2">Alpha-2009</strain>
        <tissue evidence="2">Whole body</tissue>
    </source>
</reference>
<accession>A0AAW2GID3</accession>
<protein>
    <submittedName>
        <fullName evidence="2">Uncharacterized protein</fullName>
    </submittedName>
</protein>